<keyword evidence="1" id="KW-0732">Signal</keyword>
<keyword evidence="4" id="KW-1185">Reference proteome</keyword>
<feature type="chain" id="PRO_5047499157" evidence="1">
    <location>
        <begin position="23"/>
        <end position="179"/>
    </location>
</feature>
<dbReference type="EMBL" id="JBHLUD010000001">
    <property type="protein sequence ID" value="MFC0540583.1"/>
    <property type="molecule type" value="Genomic_DNA"/>
</dbReference>
<feature type="signal peptide" evidence="1">
    <location>
        <begin position="1"/>
        <end position="22"/>
    </location>
</feature>
<evidence type="ECO:0000313" key="4">
    <source>
        <dbReference type="Proteomes" id="UP001589810"/>
    </source>
</evidence>
<proteinExistence type="predicted"/>
<dbReference type="InterPro" id="IPR029051">
    <property type="entry name" value="DUF4352"/>
</dbReference>
<accession>A0ABV6MJX5</accession>
<comment type="caution">
    <text evidence="3">The sequence shown here is derived from an EMBL/GenBank/DDBJ whole genome shotgun (WGS) entry which is preliminary data.</text>
</comment>
<gene>
    <name evidence="3" type="ORF">ACFFH7_03770</name>
</gene>
<dbReference type="Pfam" id="PF11611">
    <property type="entry name" value="DUF4352"/>
    <property type="match status" value="1"/>
</dbReference>
<protein>
    <submittedName>
        <fullName evidence="3">DUF4352 domain-containing protein</fullName>
    </submittedName>
</protein>
<dbReference type="Proteomes" id="UP001589810">
    <property type="component" value="Unassembled WGS sequence"/>
</dbReference>
<sequence>MKVPPKARIAGLLVMTAALAAAAIGVSAMVGPAGPAESSARVGGLTASVGDTGWLGMDHDMSTTASGYQMPPAMMPGMPASGDDRLSVAVTVVNTGTDTVTFHPATEFTLHAGPAATDVAVYGGTFGELPRLGPGAAITGTLFFDLPPASLDRTAWLDWNRPGGAARLSIPDAAMTMNH</sequence>
<reference evidence="3 4" key="1">
    <citation type="submission" date="2024-09" db="EMBL/GenBank/DDBJ databases">
        <authorList>
            <person name="Sun Q."/>
            <person name="Mori K."/>
        </authorList>
    </citation>
    <scope>NUCLEOTIDE SEQUENCE [LARGE SCALE GENOMIC DNA]</scope>
    <source>
        <strain evidence="3 4">TBRC 1432</strain>
    </source>
</reference>
<evidence type="ECO:0000259" key="2">
    <source>
        <dbReference type="Pfam" id="PF11611"/>
    </source>
</evidence>
<organism evidence="3 4">
    <name type="scientific">Kutzneria chonburiensis</name>
    <dbReference type="NCBI Taxonomy" id="1483604"/>
    <lineage>
        <taxon>Bacteria</taxon>
        <taxon>Bacillati</taxon>
        <taxon>Actinomycetota</taxon>
        <taxon>Actinomycetes</taxon>
        <taxon>Pseudonocardiales</taxon>
        <taxon>Pseudonocardiaceae</taxon>
        <taxon>Kutzneria</taxon>
    </lineage>
</organism>
<evidence type="ECO:0000256" key="1">
    <source>
        <dbReference type="SAM" id="SignalP"/>
    </source>
</evidence>
<feature type="domain" description="DUF4352" evidence="2">
    <location>
        <begin position="79"/>
        <end position="149"/>
    </location>
</feature>
<evidence type="ECO:0000313" key="3">
    <source>
        <dbReference type="EMBL" id="MFC0540583.1"/>
    </source>
</evidence>
<name>A0ABV6MJX5_9PSEU</name>
<dbReference type="RefSeq" id="WP_273939383.1">
    <property type="nucleotide sequence ID" value="NZ_CP097263.1"/>
</dbReference>